<evidence type="ECO:0000256" key="10">
    <source>
        <dbReference type="HAMAP-Rule" id="MF_00321"/>
    </source>
</evidence>
<dbReference type="InterPro" id="IPR005225">
    <property type="entry name" value="Small_GTP-bd"/>
</dbReference>
<accession>A0A449B1V9</accession>
<dbReference type="EMBL" id="LR215036">
    <property type="protein sequence ID" value="VEU74582.1"/>
    <property type="molecule type" value="Genomic_DNA"/>
</dbReference>
<evidence type="ECO:0000256" key="1">
    <source>
        <dbReference type="ARBA" id="ARBA00001946"/>
    </source>
</evidence>
<keyword evidence="7 10" id="KW-0342">GTP-binding</keyword>
<keyword evidence="8 10" id="KW-0717">Septation</keyword>
<dbReference type="InterPro" id="IPR019987">
    <property type="entry name" value="GTP-bd_ribosome_bio_YsxC"/>
</dbReference>
<evidence type="ECO:0000256" key="8">
    <source>
        <dbReference type="ARBA" id="ARBA00023210"/>
    </source>
</evidence>
<proteinExistence type="inferred from homology"/>
<dbReference type="Pfam" id="PF01926">
    <property type="entry name" value="MMR_HSR1"/>
    <property type="match status" value="1"/>
</dbReference>
<evidence type="ECO:0000256" key="5">
    <source>
        <dbReference type="ARBA" id="ARBA00022741"/>
    </source>
</evidence>
<dbReference type="GO" id="GO:0005525">
    <property type="term" value="F:GTP binding"/>
    <property type="evidence" value="ECO:0007669"/>
    <property type="project" value="UniProtKB-UniRule"/>
</dbReference>
<protein>
    <recommendedName>
        <fullName evidence="10">Probable GTP-binding protein EngB</fullName>
    </recommendedName>
</protein>
<sequence>MFKFIKSSSNISNWYQHPNKEIAFWGRSNVGKSSLINALTNNSKLAKVSKTPGRTQLLNFFENYYGAVFVDLPGYGYARLSHAQKEKMTLMIEEYLLKRQNLDNLFLLLDARHGITKIDSQVINFLTINKIPFTIVYTKLDKLKQSEKSKLLKNHKQSVKEYNFTNTYFVSSETKFGIADLITFINSILGAEDEKNHW</sequence>
<evidence type="ECO:0000313" key="12">
    <source>
        <dbReference type="EMBL" id="VEU74582.1"/>
    </source>
</evidence>
<dbReference type="HAMAP" id="MF_00321">
    <property type="entry name" value="GTPase_EngB"/>
    <property type="match status" value="1"/>
</dbReference>
<keyword evidence="9 10" id="KW-0131">Cell cycle</keyword>
<dbReference type="GO" id="GO:0005829">
    <property type="term" value="C:cytosol"/>
    <property type="evidence" value="ECO:0007669"/>
    <property type="project" value="TreeGrafter"/>
</dbReference>
<dbReference type="PROSITE" id="PS51706">
    <property type="entry name" value="G_ENGB"/>
    <property type="match status" value="1"/>
</dbReference>
<dbReference type="KEGG" id="mcit:NCTC10181_00436"/>
<keyword evidence="5 10" id="KW-0547">Nucleotide-binding</keyword>
<comment type="similarity">
    <text evidence="2 10">Belongs to the TRAFAC class TrmE-Era-EngA-EngB-Septin-like GTPase superfamily. EngB GTPase family.</text>
</comment>
<keyword evidence="6" id="KW-0460">Magnesium</keyword>
<evidence type="ECO:0000259" key="11">
    <source>
        <dbReference type="PROSITE" id="PS51706"/>
    </source>
</evidence>
<dbReference type="RefSeq" id="WP_129725397.1">
    <property type="nucleotide sequence ID" value="NZ_LR215036.1"/>
</dbReference>
<evidence type="ECO:0000256" key="6">
    <source>
        <dbReference type="ARBA" id="ARBA00022842"/>
    </source>
</evidence>
<dbReference type="GO" id="GO:0046872">
    <property type="term" value="F:metal ion binding"/>
    <property type="evidence" value="ECO:0007669"/>
    <property type="project" value="UniProtKB-KW"/>
</dbReference>
<organism evidence="12 13">
    <name type="scientific">Mycoplasmopsis citelli</name>
    <dbReference type="NCBI Taxonomy" id="171281"/>
    <lineage>
        <taxon>Bacteria</taxon>
        <taxon>Bacillati</taxon>
        <taxon>Mycoplasmatota</taxon>
        <taxon>Mycoplasmoidales</taxon>
        <taxon>Metamycoplasmataceae</taxon>
        <taxon>Mycoplasmopsis</taxon>
    </lineage>
</organism>
<dbReference type="Gene3D" id="3.40.50.300">
    <property type="entry name" value="P-loop containing nucleotide triphosphate hydrolases"/>
    <property type="match status" value="1"/>
</dbReference>
<dbReference type="SUPFAM" id="SSF52540">
    <property type="entry name" value="P-loop containing nucleoside triphosphate hydrolases"/>
    <property type="match status" value="1"/>
</dbReference>
<dbReference type="Proteomes" id="UP000290985">
    <property type="component" value="Chromosome"/>
</dbReference>
<dbReference type="InterPro" id="IPR027417">
    <property type="entry name" value="P-loop_NTPase"/>
</dbReference>
<evidence type="ECO:0000256" key="4">
    <source>
        <dbReference type="ARBA" id="ARBA00022723"/>
    </source>
</evidence>
<gene>
    <name evidence="10 12" type="primary">engB</name>
    <name evidence="12" type="synonym">ysxC</name>
    <name evidence="12" type="ORF">NCTC10181_00436</name>
</gene>
<dbReference type="InterPro" id="IPR006073">
    <property type="entry name" value="GTP-bd"/>
</dbReference>
<comment type="function">
    <text evidence="10">Necessary for normal cell division and for the maintenance of normal septation.</text>
</comment>
<dbReference type="NCBIfam" id="TIGR03598">
    <property type="entry name" value="GTPase_YsxC"/>
    <property type="match status" value="1"/>
</dbReference>
<dbReference type="AlphaFoldDB" id="A0A449B1V9"/>
<dbReference type="PANTHER" id="PTHR11649:SF13">
    <property type="entry name" value="ENGB-TYPE G DOMAIN-CONTAINING PROTEIN"/>
    <property type="match status" value="1"/>
</dbReference>
<evidence type="ECO:0000313" key="13">
    <source>
        <dbReference type="Proteomes" id="UP000290985"/>
    </source>
</evidence>
<name>A0A449B1V9_9BACT</name>
<evidence type="ECO:0000256" key="2">
    <source>
        <dbReference type="ARBA" id="ARBA00009638"/>
    </source>
</evidence>
<dbReference type="NCBIfam" id="TIGR00231">
    <property type="entry name" value="small_GTP"/>
    <property type="match status" value="1"/>
</dbReference>
<dbReference type="OrthoDB" id="9804921at2"/>
<evidence type="ECO:0000256" key="3">
    <source>
        <dbReference type="ARBA" id="ARBA00022618"/>
    </source>
</evidence>
<reference evidence="12 13" key="1">
    <citation type="submission" date="2019-01" db="EMBL/GenBank/DDBJ databases">
        <authorList>
            <consortium name="Pathogen Informatics"/>
        </authorList>
    </citation>
    <scope>NUCLEOTIDE SEQUENCE [LARGE SCALE GENOMIC DNA]</scope>
    <source>
        <strain evidence="12 13">NCTC10181</strain>
    </source>
</reference>
<comment type="cofactor">
    <cofactor evidence="1">
        <name>Mg(2+)</name>
        <dbReference type="ChEBI" id="CHEBI:18420"/>
    </cofactor>
</comment>
<evidence type="ECO:0000256" key="7">
    <source>
        <dbReference type="ARBA" id="ARBA00023134"/>
    </source>
</evidence>
<feature type="domain" description="EngB-type G" evidence="11">
    <location>
        <begin position="18"/>
        <end position="191"/>
    </location>
</feature>
<evidence type="ECO:0000256" key="9">
    <source>
        <dbReference type="ARBA" id="ARBA00023306"/>
    </source>
</evidence>
<dbReference type="InterPro" id="IPR030393">
    <property type="entry name" value="G_ENGB_dom"/>
</dbReference>
<dbReference type="CDD" id="cd01876">
    <property type="entry name" value="YihA_EngB"/>
    <property type="match status" value="1"/>
</dbReference>
<keyword evidence="3 10" id="KW-0132">Cell division</keyword>
<dbReference type="PANTHER" id="PTHR11649">
    <property type="entry name" value="MSS1/TRME-RELATED GTP-BINDING PROTEIN"/>
    <property type="match status" value="1"/>
</dbReference>
<keyword evidence="13" id="KW-1185">Reference proteome</keyword>
<keyword evidence="4" id="KW-0479">Metal-binding</keyword>
<dbReference type="GO" id="GO:0000917">
    <property type="term" value="P:division septum assembly"/>
    <property type="evidence" value="ECO:0007669"/>
    <property type="project" value="UniProtKB-KW"/>
</dbReference>